<accession>A0AAV7T6H3</accession>
<dbReference type="AlphaFoldDB" id="A0AAV7T6H3"/>
<dbReference type="Gene3D" id="3.40.50.12700">
    <property type="match status" value="1"/>
</dbReference>
<proteinExistence type="predicted"/>
<dbReference type="EMBL" id="JANPWB010000007">
    <property type="protein sequence ID" value="KAJ1172225.1"/>
    <property type="molecule type" value="Genomic_DNA"/>
</dbReference>
<protein>
    <submittedName>
        <fullName evidence="1">Uncharacterized protein</fullName>
    </submittedName>
</protein>
<gene>
    <name evidence="1" type="ORF">NDU88_004073</name>
</gene>
<keyword evidence="2" id="KW-1185">Reference proteome</keyword>
<evidence type="ECO:0000313" key="1">
    <source>
        <dbReference type="EMBL" id="KAJ1172225.1"/>
    </source>
</evidence>
<comment type="caution">
    <text evidence="1">The sequence shown here is derived from an EMBL/GenBank/DDBJ whole genome shotgun (WGS) entry which is preliminary data.</text>
</comment>
<organism evidence="1 2">
    <name type="scientific">Pleurodeles waltl</name>
    <name type="common">Iberian ribbed newt</name>
    <dbReference type="NCBI Taxonomy" id="8319"/>
    <lineage>
        <taxon>Eukaryota</taxon>
        <taxon>Metazoa</taxon>
        <taxon>Chordata</taxon>
        <taxon>Craniata</taxon>
        <taxon>Vertebrata</taxon>
        <taxon>Euteleostomi</taxon>
        <taxon>Amphibia</taxon>
        <taxon>Batrachia</taxon>
        <taxon>Caudata</taxon>
        <taxon>Salamandroidea</taxon>
        <taxon>Salamandridae</taxon>
        <taxon>Pleurodelinae</taxon>
        <taxon>Pleurodeles</taxon>
    </lineage>
</organism>
<reference evidence="1" key="1">
    <citation type="journal article" date="2022" name="bioRxiv">
        <title>Sequencing and chromosome-scale assembly of the giantPleurodeles waltlgenome.</title>
        <authorList>
            <person name="Brown T."/>
            <person name="Elewa A."/>
            <person name="Iarovenko S."/>
            <person name="Subramanian E."/>
            <person name="Araus A.J."/>
            <person name="Petzold A."/>
            <person name="Susuki M."/>
            <person name="Suzuki K.-i.T."/>
            <person name="Hayashi T."/>
            <person name="Toyoda A."/>
            <person name="Oliveira C."/>
            <person name="Osipova E."/>
            <person name="Leigh N.D."/>
            <person name="Simon A."/>
            <person name="Yun M.H."/>
        </authorList>
    </citation>
    <scope>NUCLEOTIDE SEQUENCE</scope>
    <source>
        <strain evidence="1">20211129_DDA</strain>
        <tissue evidence="1">Liver</tissue>
    </source>
</reference>
<name>A0AAV7T6H3_PLEWA</name>
<sequence>MEGGIQTGAIEKAQRKLNKEMKAFCGLHRITFLENVDLRYEDREFFRGNRVHLSFTGMELYLLQVKEV</sequence>
<dbReference type="Proteomes" id="UP001066276">
    <property type="component" value="Chromosome 4_1"/>
</dbReference>
<evidence type="ECO:0000313" key="2">
    <source>
        <dbReference type="Proteomes" id="UP001066276"/>
    </source>
</evidence>